<evidence type="ECO:0000259" key="1">
    <source>
        <dbReference type="Pfam" id="PF01863"/>
    </source>
</evidence>
<comment type="caution">
    <text evidence="2">The sequence shown here is derived from an EMBL/GenBank/DDBJ whole genome shotgun (WGS) entry which is preliminary data.</text>
</comment>
<dbReference type="Proteomes" id="UP001617511">
    <property type="component" value="Unassembled WGS sequence"/>
</dbReference>
<organism evidence="2 3">
    <name type="scientific">Streptomyces iakyrus</name>
    <dbReference type="NCBI Taxonomy" id="68219"/>
    <lineage>
        <taxon>Bacteria</taxon>
        <taxon>Bacillati</taxon>
        <taxon>Actinomycetota</taxon>
        <taxon>Actinomycetes</taxon>
        <taxon>Kitasatosporales</taxon>
        <taxon>Streptomycetaceae</taxon>
        <taxon>Streptomyces</taxon>
    </lineage>
</organism>
<sequence length="242" mass="27723">MIVVGGREFRVAVSGRRRRLGLTVERDGSLVLRAPQGCDAERAETFLREGETWLADKLRRREDHPPAHPVREFRDGETFAYLGRAYRLQIGGEEQTTVRLVAGRMVIGKGLVRDPVAARRALIGWYRGRGQRWAQGRLQPWAARMEVREPDIVVRDVGNRWGTYRPGDGARGTMALHWALFQLPAHLVDYVIAHELAHTRISGHGADYWSLLRQAIPECEERKTELDDLGRRLWLGDFRERA</sequence>
<proteinExistence type="predicted"/>
<protein>
    <submittedName>
        <fullName evidence="2">M48 family metallopeptidase</fullName>
    </submittedName>
</protein>
<dbReference type="PANTHER" id="PTHR30399">
    <property type="entry name" value="UNCHARACTERIZED PROTEIN YGJP"/>
    <property type="match status" value="1"/>
</dbReference>
<dbReference type="EMBL" id="JBIVGG010000006">
    <property type="protein sequence ID" value="MFJ4080082.1"/>
    <property type="molecule type" value="Genomic_DNA"/>
</dbReference>
<dbReference type="RefSeq" id="WP_402072484.1">
    <property type="nucleotide sequence ID" value="NZ_JBIVGG010000006.1"/>
</dbReference>
<keyword evidence="3" id="KW-1185">Reference proteome</keyword>
<reference evidence="2 3" key="1">
    <citation type="submission" date="2024-10" db="EMBL/GenBank/DDBJ databases">
        <title>The Natural Products Discovery Center: Release of the First 8490 Sequenced Strains for Exploring Actinobacteria Biosynthetic Diversity.</title>
        <authorList>
            <person name="Kalkreuter E."/>
            <person name="Kautsar S.A."/>
            <person name="Yang D."/>
            <person name="Bader C.D."/>
            <person name="Teijaro C.N."/>
            <person name="Fluegel L."/>
            <person name="Davis C.M."/>
            <person name="Simpson J.R."/>
            <person name="Lauterbach L."/>
            <person name="Steele A.D."/>
            <person name="Gui C."/>
            <person name="Meng S."/>
            <person name="Li G."/>
            <person name="Viehrig K."/>
            <person name="Ye F."/>
            <person name="Su P."/>
            <person name="Kiefer A.F."/>
            <person name="Nichols A."/>
            <person name="Cepeda A.J."/>
            <person name="Yan W."/>
            <person name="Fan B."/>
            <person name="Jiang Y."/>
            <person name="Adhikari A."/>
            <person name="Zheng C.-J."/>
            <person name="Schuster L."/>
            <person name="Cowan T.M."/>
            <person name="Smanski M.J."/>
            <person name="Chevrette M.G."/>
            <person name="De Carvalho L.P.S."/>
            <person name="Shen B."/>
        </authorList>
    </citation>
    <scope>NUCLEOTIDE SEQUENCE [LARGE SCALE GENOMIC DNA]</scope>
    <source>
        <strain evidence="2 3">NPDC089932</strain>
    </source>
</reference>
<dbReference type="InterPro" id="IPR053136">
    <property type="entry name" value="UTP_pyrophosphatase-like"/>
</dbReference>
<evidence type="ECO:0000313" key="3">
    <source>
        <dbReference type="Proteomes" id="UP001617511"/>
    </source>
</evidence>
<evidence type="ECO:0000313" key="2">
    <source>
        <dbReference type="EMBL" id="MFJ4080082.1"/>
    </source>
</evidence>
<dbReference type="CDD" id="cd07344">
    <property type="entry name" value="M48_yhfN_like"/>
    <property type="match status" value="1"/>
</dbReference>
<dbReference type="Pfam" id="PF01863">
    <property type="entry name" value="YgjP-like"/>
    <property type="match status" value="1"/>
</dbReference>
<dbReference type="PANTHER" id="PTHR30399:SF1">
    <property type="entry name" value="UTP PYROPHOSPHATASE"/>
    <property type="match status" value="1"/>
</dbReference>
<dbReference type="InterPro" id="IPR002725">
    <property type="entry name" value="YgjP-like_metallopeptidase"/>
</dbReference>
<dbReference type="Gene3D" id="3.30.2010.10">
    <property type="entry name" value="Metalloproteases ('zincins'), catalytic domain"/>
    <property type="match status" value="1"/>
</dbReference>
<gene>
    <name evidence="2" type="ORF">ACIP2Z_14100</name>
</gene>
<name>A0ABW8FDG5_9ACTN</name>
<feature type="domain" description="YgjP-like metallopeptidase" evidence="1">
    <location>
        <begin position="18"/>
        <end position="227"/>
    </location>
</feature>
<accession>A0ABW8FDG5</accession>